<evidence type="ECO:0000313" key="4">
    <source>
        <dbReference type="Proteomes" id="UP000779574"/>
    </source>
</evidence>
<comment type="caution">
    <text evidence="3">The sequence shown here is derived from an EMBL/GenBank/DDBJ whole genome shotgun (WGS) entry which is preliminary data.</text>
</comment>
<accession>A0A9P8EYC1</accession>
<dbReference type="InterPro" id="IPR028163">
    <property type="entry name" value="HAUS_6_N"/>
</dbReference>
<reference evidence="3" key="2">
    <citation type="submission" date="2021-08" db="EMBL/GenBank/DDBJ databases">
        <authorList>
            <person name="Gostincar C."/>
            <person name="Sun X."/>
            <person name="Song Z."/>
            <person name="Gunde-Cimerman N."/>
        </authorList>
    </citation>
    <scope>NUCLEOTIDE SEQUENCE</scope>
    <source>
        <strain evidence="3">EXF-9911</strain>
    </source>
</reference>
<feature type="compositionally biased region" description="Basic and acidic residues" evidence="1">
    <location>
        <begin position="697"/>
        <end position="708"/>
    </location>
</feature>
<feature type="compositionally biased region" description="Polar residues" evidence="1">
    <location>
        <begin position="644"/>
        <end position="665"/>
    </location>
</feature>
<name>A0A9P8EYC1_AURME</name>
<feature type="domain" description="HAUS augmin-like complex subunit 6 N-terminal" evidence="2">
    <location>
        <begin position="36"/>
        <end position="249"/>
    </location>
</feature>
<organism evidence="3 4">
    <name type="scientific">Aureobasidium melanogenum</name>
    <name type="common">Aureobasidium pullulans var. melanogenum</name>
    <dbReference type="NCBI Taxonomy" id="46634"/>
    <lineage>
        <taxon>Eukaryota</taxon>
        <taxon>Fungi</taxon>
        <taxon>Dikarya</taxon>
        <taxon>Ascomycota</taxon>
        <taxon>Pezizomycotina</taxon>
        <taxon>Dothideomycetes</taxon>
        <taxon>Dothideomycetidae</taxon>
        <taxon>Dothideales</taxon>
        <taxon>Saccotheciaceae</taxon>
        <taxon>Aureobasidium</taxon>
    </lineage>
</organism>
<feature type="region of interest" description="Disordered" evidence="1">
    <location>
        <begin position="1"/>
        <end position="30"/>
    </location>
</feature>
<evidence type="ECO:0000259" key="2">
    <source>
        <dbReference type="Pfam" id="PF14661"/>
    </source>
</evidence>
<feature type="region of interest" description="Disordered" evidence="1">
    <location>
        <begin position="595"/>
        <end position="745"/>
    </location>
</feature>
<dbReference type="Proteomes" id="UP000779574">
    <property type="component" value="Unassembled WGS sequence"/>
</dbReference>
<sequence>MSRPESVAGPTPNLGHASRPLPPKSRSTSPSNISLFVSNLRLLNLDQRQDWPDITVQTFDTKDALQNQKKRVACVEWSLYRLFELWDRETARDKLQPFFPPLEPIQSLNLRAALFRCLNELKKNDVLGREATLRKTMLDDCKGDKFEEVLLLFSSVVLRKQLLSSRRNQPSSIGRNIALSKNIDKRELGTINTLSLAYRASLAKTMQTRATLDLTLNNFRTSLYEKTNDYHQRHLMLLETQDATSRTLTPKTEELIRRELRQNWVGSIEGCDALLAGAKVASADAYMDSGFDELWQHFRQGTTPRVPPERISLFETLQSRVVEQNDRLRMWKAYKDVFEESNKPVVPSQASPIPLDQDVTAEAHGLDIFNQHRKIRVEQTPPVLMDHPSVNPVMDYEQVVQDMKQGLSDIRKRKQKQHGGANHAALPVDRTRRTNTMSRQAPIPVFLGGSANPKEDLFSPLKRPLLGSTNSTPVTIRDVPHQTHQWLSRTHSQPITTPQSVRSEYDVDLGSRFKVPWGSALSPREFTEPSPSVQRDRERFVKAYTLSSANGRDASPKIEAASSNTRRFDSVRFGHQDPIDDPVKLLEHNFEEMRMKDREQSSPTSNLPDYSASPISSPPAPFHQQQSPQEQLNLSERARMSMASFHSSENSLPLPQPTPDASTPIKNIEPSIAESRRTSLAERALVSMTQASLNPQPERRTTTKERPKSSFIPATAAAAQFSTPMKSSRNSLGGTRDTTPRDKLFDQDAEYASVFKSRPKIAMSPVLSPQSDLQQMEDAEDFSFEGDAHDGAESMMKLHSSPLAKFM</sequence>
<feature type="compositionally biased region" description="Polar residues" evidence="1">
    <location>
        <begin position="623"/>
        <end position="634"/>
    </location>
</feature>
<feature type="region of interest" description="Disordered" evidence="1">
    <location>
        <begin position="785"/>
        <end position="807"/>
    </location>
</feature>
<evidence type="ECO:0000313" key="3">
    <source>
        <dbReference type="EMBL" id="KAG9701250.1"/>
    </source>
</evidence>
<proteinExistence type="predicted"/>
<feature type="compositionally biased region" description="Polar residues" evidence="1">
    <location>
        <begin position="720"/>
        <end position="737"/>
    </location>
</feature>
<dbReference type="OrthoDB" id="5575722at2759"/>
<dbReference type="AlphaFoldDB" id="A0A9P8EYC1"/>
<gene>
    <name evidence="3" type="ORF">KCU76_g185</name>
</gene>
<dbReference type="EMBL" id="JAHFXF010000003">
    <property type="protein sequence ID" value="KAG9701250.1"/>
    <property type="molecule type" value="Genomic_DNA"/>
</dbReference>
<evidence type="ECO:0000256" key="1">
    <source>
        <dbReference type="SAM" id="MobiDB-lite"/>
    </source>
</evidence>
<protein>
    <recommendedName>
        <fullName evidence="2">HAUS augmin-like complex subunit 6 N-terminal domain-containing protein</fullName>
    </recommendedName>
</protein>
<reference evidence="3" key="1">
    <citation type="journal article" date="2021" name="J Fungi (Basel)">
        <title>Virulence traits and population genomics of the black yeast Aureobasidium melanogenum.</title>
        <authorList>
            <person name="Cernosa A."/>
            <person name="Sun X."/>
            <person name="Gostincar C."/>
            <person name="Fang C."/>
            <person name="Gunde-Cimerman N."/>
            <person name="Song Z."/>
        </authorList>
    </citation>
    <scope>NUCLEOTIDE SEQUENCE</scope>
    <source>
        <strain evidence="3">EXF-9911</strain>
    </source>
</reference>
<feature type="non-terminal residue" evidence="3">
    <location>
        <position position="807"/>
    </location>
</feature>
<dbReference type="Pfam" id="PF14661">
    <property type="entry name" value="HAUS6_N"/>
    <property type="match status" value="1"/>
</dbReference>